<dbReference type="RefSeq" id="WP_154478005.1">
    <property type="nucleotide sequence ID" value="NZ_VULY01000018.1"/>
</dbReference>
<protein>
    <submittedName>
        <fullName evidence="2">Uncharacterized protein</fullName>
    </submittedName>
</protein>
<feature type="coiled-coil region" evidence="1">
    <location>
        <begin position="98"/>
        <end position="125"/>
    </location>
</feature>
<organism evidence="2 3">
    <name type="scientific">Suipraeoptans intestinalis</name>
    <dbReference type="NCBI Taxonomy" id="2606628"/>
    <lineage>
        <taxon>Bacteria</taxon>
        <taxon>Bacillati</taxon>
        <taxon>Bacillota</taxon>
        <taxon>Clostridia</taxon>
        <taxon>Lachnospirales</taxon>
        <taxon>Lachnospiraceae</taxon>
        <taxon>Suipraeoptans</taxon>
    </lineage>
</organism>
<keyword evidence="1" id="KW-0175">Coiled coil</keyword>
<sequence>MMNKMLGILGVGLVAGVVIYVLCNKNKEENETKLEKETPNIKMKLDDVAAIKADASMMETIFGENQDKLQHVKNSSANKIMTRHEEAAKIMKETVSHIDARKEVLENENLKLEQISDELDELLEGK</sequence>
<accession>A0A6N7UTA5</accession>
<proteinExistence type="predicted"/>
<reference evidence="2 3" key="1">
    <citation type="submission" date="2019-08" db="EMBL/GenBank/DDBJ databases">
        <title>In-depth cultivation of the pig gut microbiome towards novel bacterial diversity and tailored functional studies.</title>
        <authorList>
            <person name="Wylensek D."/>
            <person name="Hitch T.C.A."/>
            <person name="Clavel T."/>
        </authorList>
    </citation>
    <scope>NUCLEOTIDE SEQUENCE [LARGE SCALE GENOMIC DNA]</scope>
    <source>
        <strain evidence="2 3">68-1-5</strain>
    </source>
</reference>
<evidence type="ECO:0000313" key="2">
    <source>
        <dbReference type="EMBL" id="MSR94378.1"/>
    </source>
</evidence>
<evidence type="ECO:0000313" key="3">
    <source>
        <dbReference type="Proteomes" id="UP000434409"/>
    </source>
</evidence>
<comment type="caution">
    <text evidence="2">The sequence shown here is derived from an EMBL/GenBank/DDBJ whole genome shotgun (WGS) entry which is preliminary data.</text>
</comment>
<dbReference type="Proteomes" id="UP000434409">
    <property type="component" value="Unassembled WGS sequence"/>
</dbReference>
<gene>
    <name evidence="2" type="ORF">FYJ34_08955</name>
</gene>
<dbReference type="EMBL" id="VULY01000018">
    <property type="protein sequence ID" value="MSR94378.1"/>
    <property type="molecule type" value="Genomic_DNA"/>
</dbReference>
<dbReference type="AlphaFoldDB" id="A0A6N7UTA5"/>
<name>A0A6N7UTA5_9FIRM</name>
<keyword evidence="3" id="KW-1185">Reference proteome</keyword>
<evidence type="ECO:0000256" key="1">
    <source>
        <dbReference type="SAM" id="Coils"/>
    </source>
</evidence>